<dbReference type="InterPro" id="IPR029010">
    <property type="entry name" value="ThuA-like"/>
</dbReference>
<dbReference type="EMBL" id="BMIO01000003">
    <property type="protein sequence ID" value="GGD39427.1"/>
    <property type="molecule type" value="Genomic_DNA"/>
</dbReference>
<reference evidence="2 3" key="1">
    <citation type="journal article" date="2014" name="Int. J. Syst. Evol. Microbiol.">
        <title>Complete genome sequence of Corynebacterium casei LMG S-19264T (=DSM 44701T), isolated from a smear-ripened cheese.</title>
        <authorList>
            <consortium name="US DOE Joint Genome Institute (JGI-PGF)"/>
            <person name="Walter F."/>
            <person name="Albersmeier A."/>
            <person name="Kalinowski J."/>
            <person name="Ruckert C."/>
        </authorList>
    </citation>
    <scope>NUCLEOTIDE SEQUENCE [LARGE SCALE GENOMIC DNA]</scope>
    <source>
        <strain evidence="2 3">CGMCC 1.15358</strain>
    </source>
</reference>
<dbReference type="Pfam" id="PF06283">
    <property type="entry name" value="ThuA"/>
    <property type="match status" value="1"/>
</dbReference>
<dbReference type="AlphaFoldDB" id="A0A917DGV5"/>
<comment type="caution">
    <text evidence="2">The sequence shown here is derived from an EMBL/GenBank/DDBJ whole genome shotgun (WGS) entry which is preliminary data.</text>
</comment>
<accession>A0A917DGV5</accession>
<evidence type="ECO:0000259" key="1">
    <source>
        <dbReference type="Pfam" id="PF06283"/>
    </source>
</evidence>
<organism evidence="2 3">
    <name type="scientific">Croceicoccus pelagius</name>
    <dbReference type="NCBI Taxonomy" id="1703341"/>
    <lineage>
        <taxon>Bacteria</taxon>
        <taxon>Pseudomonadati</taxon>
        <taxon>Pseudomonadota</taxon>
        <taxon>Alphaproteobacteria</taxon>
        <taxon>Sphingomonadales</taxon>
        <taxon>Erythrobacteraceae</taxon>
        <taxon>Croceicoccus</taxon>
    </lineage>
</organism>
<proteinExistence type="predicted"/>
<feature type="domain" description="ThuA-like" evidence="1">
    <location>
        <begin position="19"/>
        <end position="253"/>
    </location>
</feature>
<evidence type="ECO:0000313" key="3">
    <source>
        <dbReference type="Proteomes" id="UP000598997"/>
    </source>
</evidence>
<dbReference type="Gene3D" id="3.40.50.880">
    <property type="match status" value="1"/>
</dbReference>
<keyword evidence="3" id="KW-1185">Reference proteome</keyword>
<dbReference type="InterPro" id="IPR029062">
    <property type="entry name" value="Class_I_gatase-like"/>
</dbReference>
<evidence type="ECO:0000313" key="2">
    <source>
        <dbReference type="EMBL" id="GGD39427.1"/>
    </source>
</evidence>
<protein>
    <recommendedName>
        <fullName evidence="1">ThuA-like domain-containing protein</fullName>
    </recommendedName>
</protein>
<dbReference type="SUPFAM" id="SSF52317">
    <property type="entry name" value="Class I glutamine amidotransferase-like"/>
    <property type="match status" value="1"/>
</dbReference>
<dbReference type="RefSeq" id="WP_082924307.1">
    <property type="nucleotide sequence ID" value="NZ_BMIO01000003.1"/>
</dbReference>
<dbReference type="Proteomes" id="UP000598997">
    <property type="component" value="Unassembled WGS sequence"/>
</dbReference>
<gene>
    <name evidence="2" type="ORF">GCM10010989_11940</name>
</gene>
<sequence length="259" mass="28369">MADRIRVFAAVKGHAFDRNAFEDMLRACGAEPTIVDQPAASDLIANGLVEDYDAVVLHDMWGLDFRAPREERPVPVEPDAALVAGWERLTQRGIGIVALHHAIASWPSWEGYAQMLGGRFLYREGVLGGTARQDSGYLPDAQYEAGVVEHPVTAGVPSRFALSDELYAMEYVGEVEPLLTLETEIEDARFISAKNAVRRIEGAAWSPPARSPLLGWAKRADNSRVVYLQPGDSGATFGDANYRMLVANALAWTTRRLSA</sequence>
<name>A0A917DGV5_9SPHN</name>
<dbReference type="OrthoDB" id="109511at2"/>